<sequence>MVLVLVNFVFSAVTAITNLLSRLILTATAYLLVLVIRALKLSGNIFSTLFDVIKEGISVSADAIGSALGVLMEQTGNSVVGFLKGLALVFEGFAGMVSTIITDLWNNLMDATGYVTKNA</sequence>
<gene>
    <name evidence="2" type="ORF">C3L33_04377</name>
</gene>
<name>A0A6A4LZU4_9ERIC</name>
<evidence type="ECO:0000313" key="2">
    <source>
        <dbReference type="EMBL" id="KAE9463695.1"/>
    </source>
</evidence>
<dbReference type="OrthoDB" id="904575at2759"/>
<evidence type="ECO:0000313" key="3">
    <source>
        <dbReference type="Proteomes" id="UP000428333"/>
    </source>
</evidence>
<comment type="caution">
    <text evidence="2">The sequence shown here is derived from an EMBL/GenBank/DDBJ whole genome shotgun (WGS) entry which is preliminary data.</text>
</comment>
<dbReference type="AlphaFoldDB" id="A0A6A4LZU4"/>
<reference evidence="2 3" key="1">
    <citation type="journal article" date="2019" name="Genome Biol. Evol.">
        <title>The Rhododendron genome and chromosomal organization provide insight into shared whole-genome duplications across the heath family (Ericaceae).</title>
        <authorList>
            <person name="Soza V.L."/>
            <person name="Lindsley D."/>
            <person name="Waalkes A."/>
            <person name="Ramage E."/>
            <person name="Patwardhan R.P."/>
            <person name="Burton J.N."/>
            <person name="Adey A."/>
            <person name="Kumar A."/>
            <person name="Qiu R."/>
            <person name="Shendure J."/>
            <person name="Hall B."/>
        </authorList>
    </citation>
    <scope>NUCLEOTIDE SEQUENCE [LARGE SCALE GENOMIC DNA]</scope>
    <source>
        <strain evidence="2">RSF 1966-606</strain>
    </source>
</reference>
<accession>A0A6A4LZU4</accession>
<keyword evidence="3" id="KW-1185">Reference proteome</keyword>
<keyword evidence="1" id="KW-0812">Transmembrane</keyword>
<dbReference type="EMBL" id="QEFC01000555">
    <property type="protein sequence ID" value="KAE9463695.1"/>
    <property type="molecule type" value="Genomic_DNA"/>
</dbReference>
<proteinExistence type="predicted"/>
<feature type="transmembrane region" description="Helical" evidence="1">
    <location>
        <begin position="20"/>
        <end position="39"/>
    </location>
</feature>
<feature type="non-terminal residue" evidence="2">
    <location>
        <position position="1"/>
    </location>
</feature>
<dbReference type="Proteomes" id="UP000428333">
    <property type="component" value="Linkage Group LG03"/>
</dbReference>
<evidence type="ECO:0000256" key="1">
    <source>
        <dbReference type="SAM" id="Phobius"/>
    </source>
</evidence>
<protein>
    <submittedName>
        <fullName evidence="2">Uncharacterized protein</fullName>
    </submittedName>
</protein>
<keyword evidence="1" id="KW-1133">Transmembrane helix</keyword>
<organism evidence="2 3">
    <name type="scientific">Rhododendron williamsianum</name>
    <dbReference type="NCBI Taxonomy" id="262921"/>
    <lineage>
        <taxon>Eukaryota</taxon>
        <taxon>Viridiplantae</taxon>
        <taxon>Streptophyta</taxon>
        <taxon>Embryophyta</taxon>
        <taxon>Tracheophyta</taxon>
        <taxon>Spermatophyta</taxon>
        <taxon>Magnoliopsida</taxon>
        <taxon>eudicotyledons</taxon>
        <taxon>Gunneridae</taxon>
        <taxon>Pentapetalae</taxon>
        <taxon>asterids</taxon>
        <taxon>Ericales</taxon>
        <taxon>Ericaceae</taxon>
        <taxon>Ericoideae</taxon>
        <taxon>Rhodoreae</taxon>
        <taxon>Rhododendron</taxon>
    </lineage>
</organism>
<keyword evidence="1" id="KW-0472">Membrane</keyword>